<gene>
    <name evidence="4" type="ORF">A2Z24_00950</name>
</gene>
<dbReference type="PANTHER" id="PTHR43800">
    <property type="entry name" value="PEPTIDYL-LYSINE N-ACETYLTRANSFERASE YJAB"/>
    <property type="match status" value="1"/>
</dbReference>
<name>A0A1G1WD90_9BACT</name>
<evidence type="ECO:0000313" key="4">
    <source>
        <dbReference type="EMBL" id="OGY25658.1"/>
    </source>
</evidence>
<evidence type="ECO:0000256" key="1">
    <source>
        <dbReference type="ARBA" id="ARBA00022679"/>
    </source>
</evidence>
<dbReference type="Gene3D" id="3.40.630.30">
    <property type="match status" value="1"/>
</dbReference>
<organism evidence="4 5">
    <name type="scientific">Candidatus Woykebacteria bacterium RBG_16_44_10</name>
    <dbReference type="NCBI Taxonomy" id="1802597"/>
    <lineage>
        <taxon>Bacteria</taxon>
        <taxon>Candidatus Woykeibacteriota</taxon>
    </lineage>
</organism>
<dbReference type="AlphaFoldDB" id="A0A1G1WD90"/>
<dbReference type="PANTHER" id="PTHR43800:SF1">
    <property type="entry name" value="PEPTIDYL-LYSINE N-ACETYLTRANSFERASE YJAB"/>
    <property type="match status" value="1"/>
</dbReference>
<dbReference type="PROSITE" id="PS51186">
    <property type="entry name" value="GNAT"/>
    <property type="match status" value="1"/>
</dbReference>
<dbReference type="CDD" id="cd04301">
    <property type="entry name" value="NAT_SF"/>
    <property type="match status" value="1"/>
</dbReference>
<evidence type="ECO:0000259" key="3">
    <source>
        <dbReference type="PROSITE" id="PS51186"/>
    </source>
</evidence>
<dbReference type="EMBL" id="MHCT01000024">
    <property type="protein sequence ID" value="OGY25658.1"/>
    <property type="molecule type" value="Genomic_DNA"/>
</dbReference>
<dbReference type="STRING" id="1802597.A2Z24_00950"/>
<feature type="domain" description="N-acetyltransferase" evidence="3">
    <location>
        <begin position="3"/>
        <end position="167"/>
    </location>
</feature>
<comment type="caution">
    <text evidence="4">The sequence shown here is derived from an EMBL/GenBank/DDBJ whole genome shotgun (WGS) entry which is preliminary data.</text>
</comment>
<dbReference type="Proteomes" id="UP000177588">
    <property type="component" value="Unassembled WGS sequence"/>
</dbReference>
<dbReference type="Pfam" id="PF00583">
    <property type="entry name" value="Acetyltransf_1"/>
    <property type="match status" value="1"/>
</dbReference>
<accession>A0A1G1WD90</accession>
<proteinExistence type="predicted"/>
<dbReference type="InterPro" id="IPR016181">
    <property type="entry name" value="Acyl_CoA_acyltransferase"/>
</dbReference>
<sequence length="178" mass="21052">MKISIRIASKRDLKDYTDLLQRTYQVAYTDEKIGLTKERFSKEVFATPHTQSYLKSNLVVNDKQKTWLAFLDSNLVGSITITDKSEECELRGFYVTPQYQGKGIGKKLWNLVLDFAGDKDIVLDLYSHNRKTIEMYKKWGFKIDKQKGVFYRHWPEWPEDLKAKSLHMRFSSKRSQHF</sequence>
<protein>
    <recommendedName>
        <fullName evidence="3">N-acetyltransferase domain-containing protein</fullName>
    </recommendedName>
</protein>
<keyword evidence="1" id="KW-0808">Transferase</keyword>
<dbReference type="InterPro" id="IPR000182">
    <property type="entry name" value="GNAT_dom"/>
</dbReference>
<evidence type="ECO:0000256" key="2">
    <source>
        <dbReference type="ARBA" id="ARBA00023315"/>
    </source>
</evidence>
<keyword evidence="2" id="KW-0012">Acyltransferase</keyword>
<dbReference type="SUPFAM" id="SSF55729">
    <property type="entry name" value="Acyl-CoA N-acyltransferases (Nat)"/>
    <property type="match status" value="1"/>
</dbReference>
<reference evidence="4 5" key="1">
    <citation type="journal article" date="2016" name="Nat. Commun.">
        <title>Thousands of microbial genomes shed light on interconnected biogeochemical processes in an aquifer system.</title>
        <authorList>
            <person name="Anantharaman K."/>
            <person name="Brown C.T."/>
            <person name="Hug L.A."/>
            <person name="Sharon I."/>
            <person name="Castelle C.J."/>
            <person name="Probst A.J."/>
            <person name="Thomas B.C."/>
            <person name="Singh A."/>
            <person name="Wilkins M.J."/>
            <person name="Karaoz U."/>
            <person name="Brodie E.L."/>
            <person name="Williams K.H."/>
            <person name="Hubbard S.S."/>
            <person name="Banfield J.F."/>
        </authorList>
    </citation>
    <scope>NUCLEOTIDE SEQUENCE [LARGE SCALE GENOMIC DNA]</scope>
</reference>
<evidence type="ECO:0000313" key="5">
    <source>
        <dbReference type="Proteomes" id="UP000177588"/>
    </source>
</evidence>
<dbReference type="GO" id="GO:0016747">
    <property type="term" value="F:acyltransferase activity, transferring groups other than amino-acyl groups"/>
    <property type="evidence" value="ECO:0007669"/>
    <property type="project" value="InterPro"/>
</dbReference>